<dbReference type="AlphaFoldDB" id="A0AAV2HCH6"/>
<accession>A0AAV2HCH6</accession>
<proteinExistence type="predicted"/>
<dbReference type="Pfam" id="PF00535">
    <property type="entry name" value="Glycos_transf_2"/>
    <property type="match status" value="1"/>
</dbReference>
<organism evidence="2 3">
    <name type="scientific">Lymnaea stagnalis</name>
    <name type="common">Great pond snail</name>
    <name type="synonym">Helix stagnalis</name>
    <dbReference type="NCBI Taxonomy" id="6523"/>
    <lineage>
        <taxon>Eukaryota</taxon>
        <taxon>Metazoa</taxon>
        <taxon>Spiralia</taxon>
        <taxon>Lophotrochozoa</taxon>
        <taxon>Mollusca</taxon>
        <taxon>Gastropoda</taxon>
        <taxon>Heterobranchia</taxon>
        <taxon>Euthyneura</taxon>
        <taxon>Panpulmonata</taxon>
        <taxon>Hygrophila</taxon>
        <taxon>Lymnaeoidea</taxon>
        <taxon>Lymnaeidae</taxon>
        <taxon>Lymnaea</taxon>
    </lineage>
</organism>
<dbReference type="PANTHER" id="PTHR22916:SF3">
    <property type="entry name" value="UDP-GLCNAC:BETAGAL BETA-1,3-N-ACETYLGLUCOSAMINYLTRANSFERASE-LIKE PROTEIN 1"/>
    <property type="match status" value="1"/>
</dbReference>
<dbReference type="GO" id="GO:0016758">
    <property type="term" value="F:hexosyltransferase activity"/>
    <property type="evidence" value="ECO:0007669"/>
    <property type="project" value="UniProtKB-ARBA"/>
</dbReference>
<dbReference type="InterPro" id="IPR029044">
    <property type="entry name" value="Nucleotide-diphossugar_trans"/>
</dbReference>
<dbReference type="Proteomes" id="UP001497497">
    <property type="component" value="Unassembled WGS sequence"/>
</dbReference>
<dbReference type="EMBL" id="CAXITT010000069">
    <property type="protein sequence ID" value="CAL1530443.1"/>
    <property type="molecule type" value="Genomic_DNA"/>
</dbReference>
<reference evidence="2 3" key="1">
    <citation type="submission" date="2024-04" db="EMBL/GenBank/DDBJ databases">
        <authorList>
            <consortium name="Genoscope - CEA"/>
            <person name="William W."/>
        </authorList>
    </citation>
    <scope>NUCLEOTIDE SEQUENCE [LARGE SCALE GENOMIC DNA]</scope>
</reference>
<evidence type="ECO:0000313" key="2">
    <source>
        <dbReference type="EMBL" id="CAL1530443.1"/>
    </source>
</evidence>
<dbReference type="SUPFAM" id="SSF53448">
    <property type="entry name" value="Nucleotide-diphospho-sugar transferases"/>
    <property type="match status" value="1"/>
</dbReference>
<gene>
    <name evidence="2" type="ORF">GSLYS_00004569001</name>
</gene>
<sequence>MYPIVSVILPVHNASQWISESLASVSQQNYQGPIELSVYDDASTDDSGRVIERWCNTLGNSKFTLKISGHEGKPHGVGFAKNQAIAQSTGEYLCFLDADDVMHPDRIKNQLELAQMSKQAIVGCKFHREPADSTQRFTNWANNLSEDQLYTQVYMSHGPTVIMPTWFCHRNVIQAVGGFDESGKGTPEDLIFFFKHLMLGGKVLRSNTDLLMYRYHPQAETFSIAEATIWNLRVKFLESQILNSWESFAIWNAGKQGRKLFRSLSSVNRKKVSMFCDVDSKKIDKKFYTYEVSKEVPKPKVAIVHFTQVRPPVILCIKLNLSGNFDQNLRSLRFKEGRDFIHFN</sequence>
<dbReference type="InterPro" id="IPR001173">
    <property type="entry name" value="Glyco_trans_2-like"/>
</dbReference>
<feature type="domain" description="Glycosyltransferase 2-like" evidence="1">
    <location>
        <begin position="6"/>
        <end position="174"/>
    </location>
</feature>
<dbReference type="Gene3D" id="3.90.550.10">
    <property type="entry name" value="Spore Coat Polysaccharide Biosynthesis Protein SpsA, Chain A"/>
    <property type="match status" value="1"/>
</dbReference>
<evidence type="ECO:0000313" key="3">
    <source>
        <dbReference type="Proteomes" id="UP001497497"/>
    </source>
</evidence>
<protein>
    <recommendedName>
        <fullName evidence="1">Glycosyltransferase 2-like domain-containing protein</fullName>
    </recommendedName>
</protein>
<keyword evidence="3" id="KW-1185">Reference proteome</keyword>
<name>A0AAV2HCH6_LYMST</name>
<comment type="caution">
    <text evidence="2">The sequence shown here is derived from an EMBL/GenBank/DDBJ whole genome shotgun (WGS) entry which is preliminary data.</text>
</comment>
<evidence type="ECO:0000259" key="1">
    <source>
        <dbReference type="Pfam" id="PF00535"/>
    </source>
</evidence>
<dbReference type="PANTHER" id="PTHR22916">
    <property type="entry name" value="GLYCOSYLTRANSFERASE"/>
    <property type="match status" value="1"/>
</dbReference>